<name>A0ACC2R192_9NEOP</name>
<sequence>MLCPEAYLVQNEPMPKEDEETCTKKSKNVPAEGTGGLELNSFRNPKTWKKSISNFFNKQLRPTKSIDGDRPSGSQEHFEDKEISPEQKWQSLGKIFRRQSFEHWNKSPNQQGECSTPSKRLAVKKCQHSNSTSVHIIPILRDIVHCIKIGCLLEMRNEDVWRKTRNQDKHILI</sequence>
<gene>
    <name evidence="1" type="ORF">PYW08_015596</name>
</gene>
<dbReference type="Proteomes" id="UP001231649">
    <property type="component" value="Chromosome 7"/>
</dbReference>
<evidence type="ECO:0000313" key="2">
    <source>
        <dbReference type="Proteomes" id="UP001231649"/>
    </source>
</evidence>
<accession>A0ACC2R192</accession>
<evidence type="ECO:0000313" key="1">
    <source>
        <dbReference type="EMBL" id="KAJ8727199.1"/>
    </source>
</evidence>
<protein>
    <submittedName>
        <fullName evidence="1">Uncharacterized protein</fullName>
    </submittedName>
</protein>
<dbReference type="EMBL" id="CM056783">
    <property type="protein sequence ID" value="KAJ8727199.1"/>
    <property type="molecule type" value="Genomic_DNA"/>
</dbReference>
<organism evidence="1 2">
    <name type="scientific">Mythimna loreyi</name>
    <dbReference type="NCBI Taxonomy" id="667449"/>
    <lineage>
        <taxon>Eukaryota</taxon>
        <taxon>Metazoa</taxon>
        <taxon>Ecdysozoa</taxon>
        <taxon>Arthropoda</taxon>
        <taxon>Hexapoda</taxon>
        <taxon>Insecta</taxon>
        <taxon>Pterygota</taxon>
        <taxon>Neoptera</taxon>
        <taxon>Endopterygota</taxon>
        <taxon>Lepidoptera</taxon>
        <taxon>Glossata</taxon>
        <taxon>Ditrysia</taxon>
        <taxon>Noctuoidea</taxon>
        <taxon>Noctuidae</taxon>
        <taxon>Noctuinae</taxon>
        <taxon>Hadenini</taxon>
        <taxon>Mythimna</taxon>
    </lineage>
</organism>
<keyword evidence="2" id="KW-1185">Reference proteome</keyword>
<reference evidence="1" key="1">
    <citation type="submission" date="2023-03" db="EMBL/GenBank/DDBJ databases">
        <title>Chromosome-level genomes of two armyworms, Mythimna separata and Mythimna loreyi, provide insights into the biosynthesis and reception of sex pheromones.</title>
        <authorList>
            <person name="Zhao H."/>
        </authorList>
    </citation>
    <scope>NUCLEOTIDE SEQUENCE</scope>
    <source>
        <strain evidence="1">BeijingLab</strain>
    </source>
</reference>
<proteinExistence type="predicted"/>
<comment type="caution">
    <text evidence="1">The sequence shown here is derived from an EMBL/GenBank/DDBJ whole genome shotgun (WGS) entry which is preliminary data.</text>
</comment>